<reference evidence="1 2" key="1">
    <citation type="submission" date="2007-06" db="EMBL/GenBank/DDBJ databases">
        <title>The Genome Sequence of Coccidioides posadasii RMSCC_3488.</title>
        <authorList>
            <consortium name="Coccidioides Genome Resources Consortium"/>
            <consortium name="The Broad Institute Genome Sequencing Platform"/>
            <person name="Henn M.R."/>
            <person name="Sykes S."/>
            <person name="Young S."/>
            <person name="Jaffe D."/>
            <person name="Berlin A."/>
            <person name="Alvarez P."/>
            <person name="Butler J."/>
            <person name="Gnerre S."/>
            <person name="Grabherr M."/>
            <person name="Mauceli E."/>
            <person name="Brockman W."/>
            <person name="Kodira C."/>
            <person name="Alvarado L."/>
            <person name="Zeng Q."/>
            <person name="Crawford M."/>
            <person name="Antoine C."/>
            <person name="Devon K."/>
            <person name="Galgiani J."/>
            <person name="Orsborn K."/>
            <person name="Lewis M.L."/>
            <person name="Nusbaum C."/>
            <person name="Galagan J."/>
            <person name="Birren B."/>
        </authorList>
    </citation>
    <scope>NUCLEOTIDE SEQUENCE [LARGE SCALE GENOMIC DNA]</scope>
    <source>
        <strain evidence="1 2">RMSCC 3488</strain>
    </source>
</reference>
<sequence>MTELSLLLFFTSRSPTFGIKWNLTCLSSLRSVDHQAMFKRLGQSDEDDIEPVLYFDAKLFANPWQRSWSKLFIEGCKSFFIFFLQWILALQDPKFVFTHPDLNLENAFVSEDGSVQGLIKWDGVAAVPLSCGKREISFLAHSRLRSGDVRMGRRSGLLIAAENPVCRFEVLTKFVQKIVELARVKSLDPINNKNGNLEIFDITDELGEVEVEQEMPDFLR</sequence>
<dbReference type="Proteomes" id="UP000054567">
    <property type="component" value="Unassembled WGS sequence"/>
</dbReference>
<evidence type="ECO:0000313" key="1">
    <source>
        <dbReference type="EMBL" id="KMM66524.1"/>
    </source>
</evidence>
<protein>
    <recommendedName>
        <fullName evidence="3">Aminoglycoside phosphotransferase domain-containing protein</fullName>
    </recommendedName>
</protein>
<reference evidence="2" key="2">
    <citation type="journal article" date="2009" name="Genome Res.">
        <title>Comparative genomic analyses of the human fungal pathogens Coccidioides and their relatives.</title>
        <authorList>
            <person name="Sharpton T.J."/>
            <person name="Stajich J.E."/>
            <person name="Rounsley S.D."/>
            <person name="Gardner M.J."/>
            <person name="Wortman J.R."/>
            <person name="Jordar V.S."/>
            <person name="Maiti R."/>
            <person name="Kodira C.D."/>
            <person name="Neafsey D.E."/>
            <person name="Zeng Q."/>
            <person name="Hung C.-Y."/>
            <person name="McMahan C."/>
            <person name="Muszewska A."/>
            <person name="Grynberg M."/>
            <person name="Mandel M.A."/>
            <person name="Kellner E.M."/>
            <person name="Barker B.M."/>
            <person name="Galgiani J.N."/>
            <person name="Orbach M.J."/>
            <person name="Kirkland T.N."/>
            <person name="Cole G.T."/>
            <person name="Henn M.R."/>
            <person name="Birren B.W."/>
            <person name="Taylor J.W."/>
        </authorList>
    </citation>
    <scope>NUCLEOTIDE SEQUENCE [LARGE SCALE GENOMIC DNA]</scope>
    <source>
        <strain evidence="2">RMSCC 3488</strain>
    </source>
</reference>
<reference evidence="2" key="3">
    <citation type="journal article" date="2010" name="Genome Res.">
        <title>Population genomic sequencing of Coccidioides fungi reveals recent hybridization and transposon control.</title>
        <authorList>
            <person name="Neafsey D.E."/>
            <person name="Barker B.M."/>
            <person name="Sharpton T.J."/>
            <person name="Stajich J.E."/>
            <person name="Park D.J."/>
            <person name="Whiston E."/>
            <person name="Hung C.-Y."/>
            <person name="McMahan C."/>
            <person name="White J."/>
            <person name="Sykes S."/>
            <person name="Heiman D."/>
            <person name="Young S."/>
            <person name="Zeng Q."/>
            <person name="Abouelleil A."/>
            <person name="Aftuck L."/>
            <person name="Bessette D."/>
            <person name="Brown A."/>
            <person name="FitzGerald M."/>
            <person name="Lui A."/>
            <person name="Macdonald J.P."/>
            <person name="Priest M."/>
            <person name="Orbach M.J."/>
            <person name="Galgiani J.N."/>
            <person name="Kirkland T.N."/>
            <person name="Cole G.T."/>
            <person name="Birren B.W."/>
            <person name="Henn M.R."/>
            <person name="Taylor J.W."/>
            <person name="Rounsley S.D."/>
        </authorList>
    </citation>
    <scope>NUCLEOTIDE SEQUENCE [LARGE SCALE GENOMIC DNA]</scope>
    <source>
        <strain evidence="2">RMSCC 3488</strain>
    </source>
</reference>
<evidence type="ECO:0008006" key="3">
    <source>
        <dbReference type="Google" id="ProtNLM"/>
    </source>
</evidence>
<evidence type="ECO:0000313" key="2">
    <source>
        <dbReference type="Proteomes" id="UP000054567"/>
    </source>
</evidence>
<accession>A0A0J6FC73</accession>
<gene>
    <name evidence="1" type="ORF">CPAG_02862</name>
</gene>
<dbReference type="EMBL" id="DS268109">
    <property type="protein sequence ID" value="KMM66524.1"/>
    <property type="molecule type" value="Genomic_DNA"/>
</dbReference>
<proteinExistence type="predicted"/>
<dbReference type="AlphaFoldDB" id="A0A0J6FC73"/>
<organism evidence="1 2">
    <name type="scientific">Coccidioides posadasii RMSCC 3488</name>
    <dbReference type="NCBI Taxonomy" id="454284"/>
    <lineage>
        <taxon>Eukaryota</taxon>
        <taxon>Fungi</taxon>
        <taxon>Dikarya</taxon>
        <taxon>Ascomycota</taxon>
        <taxon>Pezizomycotina</taxon>
        <taxon>Eurotiomycetes</taxon>
        <taxon>Eurotiomycetidae</taxon>
        <taxon>Onygenales</taxon>
        <taxon>Onygenaceae</taxon>
        <taxon>Coccidioides</taxon>
    </lineage>
</organism>
<dbReference type="OrthoDB" id="10003767at2759"/>
<dbReference type="VEuPathDB" id="FungiDB:CPAG_02862"/>
<name>A0A0J6FC73_COCPO</name>